<dbReference type="Pfam" id="PF19040">
    <property type="entry name" value="SGNH"/>
    <property type="match status" value="1"/>
</dbReference>
<keyword evidence="5 8" id="KW-1133">Transmembrane helix</keyword>
<dbReference type="InterPro" id="IPR050879">
    <property type="entry name" value="Acyltransferase_3"/>
</dbReference>
<sequence>MTTTSTDTHDRSIRSAQRRDIQGLRALAVLAVVGNHLWANRLPGGFVGVDIFFVISGFLITGLLLREYERSGTISFRVFYTRRAKRLVPAATLVILTTAVVGYFLLPASKARGVVWDGLWSFLFVQNWHLASNSTDYFDENSGTSPLQHYWSLSVEEQFYLVWPWLLLLLLLLFARRGALTSRGARSVAGSAIGVIIVLSFGWALIQAITAPSVAYFSTLTRGWELGLGALLAVLAPVFQGLTGWSRVVLVYGGIIAMLASLFLLDSATPWPAPGALLPTLGAAAVIVSGIGREARANPLLRNPVAVYVGNISYSLYLWHFPVIIVGTFLYPDAGRKGDLVFLAVAFALSVCAYHLVEEPLHKSPLLAPGATRPGWGSWLRSRRRGLITAGAASVATVAAIVAGLILVPVKNPLDQISPEALASPEANQTVVEALAVEEWPSDLTPRVGSARSEKYVRAWSVDHCLGEGMNPADAFDDLVERCVYGDPVGDKTLVILGDSVAITWATALDDVLADEGWRIVDLTAEMCPASDVSVVRDTGTRYPGCDDFRERAFEYVAATAPDLVLLSETSTTVSRLEDGAEGDDAIAEVSDGMTHTIETVAGAGETMVITSVPRTRSMGDCFDEYDGPLACTFVAGGQSHLTAMRRATEATGVPLIDSRWYFCIDDVCPPVIDGYLARPDGAHPSDAYARSIGVSMWDRIEKSVHG</sequence>
<evidence type="ECO:0000256" key="3">
    <source>
        <dbReference type="ARBA" id="ARBA00022679"/>
    </source>
</evidence>
<evidence type="ECO:0000259" key="10">
    <source>
        <dbReference type="Pfam" id="PF19040"/>
    </source>
</evidence>
<keyword evidence="6 8" id="KW-0472">Membrane</keyword>
<feature type="transmembrane region" description="Helical" evidence="8">
    <location>
        <begin position="305"/>
        <end position="328"/>
    </location>
</feature>
<evidence type="ECO:0000256" key="1">
    <source>
        <dbReference type="ARBA" id="ARBA00004651"/>
    </source>
</evidence>
<feature type="transmembrane region" description="Helical" evidence="8">
    <location>
        <begin position="21"/>
        <end position="39"/>
    </location>
</feature>
<dbReference type="AlphaFoldDB" id="A0AA97FH17"/>
<reference evidence="11 12" key="1">
    <citation type="submission" date="2023-02" db="EMBL/GenBank/DDBJ databases">
        <title>Microbacterium betulae sp. nov., isolated from birch wood.</title>
        <authorList>
            <person name="Pasciak M."/>
            <person name="Pawlik K.J."/>
            <person name="Martynowski D."/>
            <person name="Laczmanski L."/>
            <person name="Ciekot J."/>
            <person name="Szponar B."/>
            <person name="Wojcik-Fatla A."/>
            <person name="Mackiewicz B."/>
            <person name="Farian E."/>
            <person name="Cholewa G."/>
            <person name="Cholewa A."/>
            <person name="Dutkiewicz J."/>
        </authorList>
    </citation>
    <scope>NUCLEOTIDE SEQUENCE [LARGE SCALE GENOMIC DNA]</scope>
    <source>
        <strain evidence="11 12">AB</strain>
    </source>
</reference>
<dbReference type="Gene3D" id="3.40.50.1110">
    <property type="entry name" value="SGNH hydrolase"/>
    <property type="match status" value="1"/>
</dbReference>
<name>A0AA97FH17_9MICO</name>
<feature type="domain" description="Acyltransferase 3" evidence="9">
    <location>
        <begin position="20"/>
        <end position="352"/>
    </location>
</feature>
<feature type="transmembrane region" description="Helical" evidence="8">
    <location>
        <begin position="387"/>
        <end position="408"/>
    </location>
</feature>
<feature type="transmembrane region" description="Helical" evidence="8">
    <location>
        <begin position="86"/>
        <end position="106"/>
    </location>
</feature>
<evidence type="ECO:0000256" key="7">
    <source>
        <dbReference type="ARBA" id="ARBA00023315"/>
    </source>
</evidence>
<dbReference type="GO" id="GO:0005886">
    <property type="term" value="C:plasma membrane"/>
    <property type="evidence" value="ECO:0007669"/>
    <property type="project" value="UniProtKB-SubCell"/>
</dbReference>
<evidence type="ECO:0000259" key="9">
    <source>
        <dbReference type="Pfam" id="PF01757"/>
    </source>
</evidence>
<feature type="transmembrane region" description="Helical" evidence="8">
    <location>
        <begin position="271"/>
        <end position="293"/>
    </location>
</feature>
<dbReference type="RefSeq" id="WP_317138841.1">
    <property type="nucleotide sequence ID" value="NZ_CP118157.1"/>
</dbReference>
<keyword evidence="3" id="KW-0808">Transferase</keyword>
<feature type="domain" description="SGNH" evidence="10">
    <location>
        <begin position="477"/>
        <end position="693"/>
    </location>
</feature>
<evidence type="ECO:0000256" key="6">
    <source>
        <dbReference type="ARBA" id="ARBA00023136"/>
    </source>
</evidence>
<proteinExistence type="predicted"/>
<dbReference type="InterPro" id="IPR036514">
    <property type="entry name" value="SGNH_hydro_sf"/>
</dbReference>
<feature type="transmembrane region" description="Helical" evidence="8">
    <location>
        <begin position="187"/>
        <end position="206"/>
    </location>
</feature>
<dbReference type="InterPro" id="IPR002656">
    <property type="entry name" value="Acyl_transf_3_dom"/>
</dbReference>
<feature type="transmembrane region" description="Helical" evidence="8">
    <location>
        <begin position="226"/>
        <end position="242"/>
    </location>
</feature>
<evidence type="ECO:0000313" key="11">
    <source>
        <dbReference type="EMBL" id="WOF22369.1"/>
    </source>
</evidence>
<keyword evidence="4 8" id="KW-0812">Transmembrane</keyword>
<gene>
    <name evidence="11" type="ORF">N8K70_13370</name>
</gene>
<feature type="transmembrane region" description="Helical" evidence="8">
    <location>
        <begin position="45"/>
        <end position="65"/>
    </location>
</feature>
<feature type="transmembrane region" description="Helical" evidence="8">
    <location>
        <begin position="249"/>
        <end position="265"/>
    </location>
</feature>
<dbReference type="Proteomes" id="UP001305498">
    <property type="component" value="Chromosome"/>
</dbReference>
<dbReference type="PANTHER" id="PTHR23028:SF53">
    <property type="entry name" value="ACYL_TRANSF_3 DOMAIN-CONTAINING PROTEIN"/>
    <property type="match status" value="1"/>
</dbReference>
<dbReference type="Pfam" id="PF01757">
    <property type="entry name" value="Acyl_transf_3"/>
    <property type="match status" value="1"/>
</dbReference>
<dbReference type="GO" id="GO:0016747">
    <property type="term" value="F:acyltransferase activity, transferring groups other than amino-acyl groups"/>
    <property type="evidence" value="ECO:0007669"/>
    <property type="project" value="InterPro"/>
</dbReference>
<evidence type="ECO:0000256" key="5">
    <source>
        <dbReference type="ARBA" id="ARBA00022989"/>
    </source>
</evidence>
<protein>
    <submittedName>
        <fullName evidence="11">Acyltransferase family protein</fullName>
    </submittedName>
</protein>
<dbReference type="PANTHER" id="PTHR23028">
    <property type="entry name" value="ACETYLTRANSFERASE"/>
    <property type="match status" value="1"/>
</dbReference>
<dbReference type="GO" id="GO:0009103">
    <property type="term" value="P:lipopolysaccharide biosynthetic process"/>
    <property type="evidence" value="ECO:0007669"/>
    <property type="project" value="TreeGrafter"/>
</dbReference>
<dbReference type="KEGG" id="mbet:N8K70_13370"/>
<evidence type="ECO:0000256" key="4">
    <source>
        <dbReference type="ARBA" id="ARBA00022692"/>
    </source>
</evidence>
<evidence type="ECO:0000256" key="8">
    <source>
        <dbReference type="SAM" id="Phobius"/>
    </source>
</evidence>
<keyword evidence="2" id="KW-1003">Cell membrane</keyword>
<organism evidence="11 12">
    <name type="scientific">Microbacterium betulae</name>
    <dbReference type="NCBI Taxonomy" id="2981139"/>
    <lineage>
        <taxon>Bacteria</taxon>
        <taxon>Bacillati</taxon>
        <taxon>Actinomycetota</taxon>
        <taxon>Actinomycetes</taxon>
        <taxon>Micrococcales</taxon>
        <taxon>Microbacteriaceae</taxon>
        <taxon>Microbacterium</taxon>
    </lineage>
</organism>
<feature type="transmembrane region" description="Helical" evidence="8">
    <location>
        <begin position="158"/>
        <end position="175"/>
    </location>
</feature>
<evidence type="ECO:0000313" key="12">
    <source>
        <dbReference type="Proteomes" id="UP001305498"/>
    </source>
</evidence>
<keyword evidence="12" id="KW-1185">Reference proteome</keyword>
<keyword evidence="7 11" id="KW-0012">Acyltransferase</keyword>
<evidence type="ECO:0000256" key="2">
    <source>
        <dbReference type="ARBA" id="ARBA00022475"/>
    </source>
</evidence>
<dbReference type="EMBL" id="CP118157">
    <property type="protein sequence ID" value="WOF22369.1"/>
    <property type="molecule type" value="Genomic_DNA"/>
</dbReference>
<dbReference type="SUPFAM" id="SSF52266">
    <property type="entry name" value="SGNH hydrolase"/>
    <property type="match status" value="1"/>
</dbReference>
<comment type="subcellular location">
    <subcellularLocation>
        <location evidence="1">Cell membrane</location>
        <topology evidence="1">Multi-pass membrane protein</topology>
    </subcellularLocation>
</comment>
<feature type="transmembrane region" description="Helical" evidence="8">
    <location>
        <begin position="340"/>
        <end position="357"/>
    </location>
</feature>
<accession>A0AA97FH17</accession>
<dbReference type="InterPro" id="IPR043968">
    <property type="entry name" value="SGNH"/>
</dbReference>